<evidence type="ECO:0000256" key="12">
    <source>
        <dbReference type="ARBA" id="ARBA00048778"/>
    </source>
</evidence>
<gene>
    <name evidence="15" type="ORF">PG994_011397</name>
</gene>
<dbReference type="InterPro" id="IPR003593">
    <property type="entry name" value="AAA+_ATPase"/>
</dbReference>
<dbReference type="GeneID" id="92095869"/>
<evidence type="ECO:0000256" key="4">
    <source>
        <dbReference type="ARBA" id="ARBA00022593"/>
    </source>
</evidence>
<keyword evidence="7" id="KW-0067">ATP-binding</keyword>
<evidence type="ECO:0000256" key="13">
    <source>
        <dbReference type="SAM" id="MobiDB-lite"/>
    </source>
</evidence>
<comment type="subcellular location">
    <subcellularLocation>
        <location evidence="1">Membrane</location>
    </subcellularLocation>
</comment>
<evidence type="ECO:0000313" key="16">
    <source>
        <dbReference type="Proteomes" id="UP001480595"/>
    </source>
</evidence>
<dbReference type="Pfam" id="PF17862">
    <property type="entry name" value="AAA_lid_3"/>
    <property type="match status" value="1"/>
</dbReference>
<feature type="region of interest" description="Disordered" evidence="13">
    <location>
        <begin position="205"/>
        <end position="237"/>
    </location>
</feature>
<name>A0ABR1TSU4_9PEZI</name>
<feature type="compositionally biased region" description="Polar residues" evidence="13">
    <location>
        <begin position="655"/>
        <end position="665"/>
    </location>
</feature>
<feature type="domain" description="AAA+ ATPase" evidence="14">
    <location>
        <begin position="516"/>
        <end position="728"/>
    </location>
</feature>
<dbReference type="InterPro" id="IPR029067">
    <property type="entry name" value="CDC48_domain_2-like_sf"/>
</dbReference>
<keyword evidence="9" id="KW-0472">Membrane</keyword>
<dbReference type="InterPro" id="IPR015342">
    <property type="entry name" value="PEX1-N_C-lobe"/>
</dbReference>
<dbReference type="Pfam" id="PF00004">
    <property type="entry name" value="AAA"/>
    <property type="match status" value="1"/>
</dbReference>
<dbReference type="Gene3D" id="2.40.40.20">
    <property type="match status" value="1"/>
</dbReference>
<dbReference type="PANTHER" id="PTHR23077:SF12">
    <property type="entry name" value="PEROXISOMAL ATPASE PEX1"/>
    <property type="match status" value="1"/>
</dbReference>
<dbReference type="SUPFAM" id="SSF52540">
    <property type="entry name" value="P-loop containing nucleoside triphosphate hydrolases"/>
    <property type="match status" value="2"/>
</dbReference>
<dbReference type="Proteomes" id="UP001480595">
    <property type="component" value="Unassembled WGS sequence"/>
</dbReference>
<sequence length="1144" mass="122981">MAPSQRKNAQSTAAEIALVHLKNCLANLPPSLVSLLVNVNTPAQNVVVELNYRPSNTSSQVTNGATSQQSIFFAGSGRDQEVAAVELDATLASNLGITDGQKVMAIIHVDPPLAHTVNIEPLTPEDWEIIELHANFLELNLLSQIRALPNPTYTPGQGQTATPHPLTLHLSPTSTANIKILSLEPVPAADVPFVKIAPDAEVIVAPKTRSKPTKGSRDSRSAKSSASTVRRRSAREEKRPTLFLRGIDRSLCHEWFDEDATPQEMSVWVDSDLLQTKDFRGVSYVLVNLIRPAGLLPPIDPKKQQKEAAANVEATKASARVVATLRPWDDPPDSQTTALSASLCATLGCLGLVGGVVKIEVSPQPVAKDTLQQLKVYPFLGTSSKVLEGFRFGGESKAEKEEAAKRISHMYGGSNGILQGPLTDGMVLGTHDGLEFPNGWEGGIVRFDPLPPASSGKESVSWHLGREKSLTLDVQAPVPLPSFLESGEHDCGTPAPGSVLVGIDAVLADLKTHVSHMSSVLLSGALGAGKTAVAQSLAKTFRHDYLFHTTYFSCRTLVTDESRYCTRGSGVVLLATAQGKDSLNKVIVGGHVVREIVELKAPDKEARRRIMETIVHQQTVSPGIANGQDTDHSRPTTADGSAVDEDASDWMDGASQPNRGFSAAQTPSDGFLLDSELDFLDVAGETDGYMPGDLLLLVSRARNEALIRSVSEEAGGKSLDIIQLGRVDFDNALKGFTPASLRNVTLQTSTTTFASIGGLRETRRVLLETLQYPTKYAPIFAQCPLRLRSGLLLYGFPGCGKTLLASAVAGECGLNFISVKGPEILNKYIGASEKSVRDLFERASAAKPCVLFFDEFDSIAPKRGHDSTGVTDRVVNQLLTQMDGAEGLSGVYVLAATSRPDLIDPALLRPGRLDKSLLCDFPDLEDRIDILRALGSKVKLSNEILQSGEALQELGRRTDGFSGADLQALVSNAQLEAIHDVLDNMEAQPSGKSRQSAATKTSDAGVRSRNFIQFRYGEEQAAAEEKARSAQGCNRSSELAENAMIAAKLQEIKQARRMAKQGQKVGGAMANGTGQRDEKGSQPSGEVVISWKHIVKALENARASISRQERSRLERIYHEFVVGRSGEMRDGQGSMEIGGRSSLM</sequence>
<evidence type="ECO:0000256" key="11">
    <source>
        <dbReference type="ARBA" id="ARBA00034532"/>
    </source>
</evidence>
<protein>
    <recommendedName>
        <fullName evidence="11">Peroxisomal ATPase PEX1</fullName>
    </recommendedName>
    <alternativeName>
        <fullName evidence="10">Peroxin-1</fullName>
    </alternativeName>
</protein>
<dbReference type="Gene3D" id="3.10.330.10">
    <property type="match status" value="1"/>
</dbReference>
<organism evidence="15 16">
    <name type="scientific">Apiospora phragmitis</name>
    <dbReference type="NCBI Taxonomy" id="2905665"/>
    <lineage>
        <taxon>Eukaryota</taxon>
        <taxon>Fungi</taxon>
        <taxon>Dikarya</taxon>
        <taxon>Ascomycota</taxon>
        <taxon>Pezizomycotina</taxon>
        <taxon>Sordariomycetes</taxon>
        <taxon>Xylariomycetidae</taxon>
        <taxon>Amphisphaeriales</taxon>
        <taxon>Apiosporaceae</taxon>
        <taxon>Apiospora</taxon>
    </lineage>
</organism>
<feature type="domain" description="AAA+ ATPase" evidence="14">
    <location>
        <begin position="787"/>
        <end position="923"/>
    </location>
</feature>
<evidence type="ECO:0000256" key="10">
    <source>
        <dbReference type="ARBA" id="ARBA00032509"/>
    </source>
</evidence>
<comment type="caution">
    <text evidence="15">The sequence shown here is derived from an EMBL/GenBank/DDBJ whole genome shotgun (WGS) entry which is preliminary data.</text>
</comment>
<feature type="compositionally biased region" description="Polar residues" evidence="13">
    <location>
        <begin position="990"/>
        <end position="1002"/>
    </location>
</feature>
<keyword evidence="4" id="KW-0962">Peroxisome biogenesis</keyword>
<evidence type="ECO:0000259" key="14">
    <source>
        <dbReference type="SMART" id="SM00382"/>
    </source>
</evidence>
<dbReference type="SMART" id="SM00382">
    <property type="entry name" value="AAA"/>
    <property type="match status" value="2"/>
</dbReference>
<dbReference type="Pfam" id="PF09262">
    <property type="entry name" value="PEX-1N"/>
    <property type="match status" value="1"/>
</dbReference>
<dbReference type="SUPFAM" id="SSF50692">
    <property type="entry name" value="ADC-like"/>
    <property type="match status" value="1"/>
</dbReference>
<dbReference type="Gene3D" id="3.40.50.300">
    <property type="entry name" value="P-loop containing nucleotide triphosphate hydrolases"/>
    <property type="match status" value="1"/>
</dbReference>
<dbReference type="Gene3D" id="1.10.8.60">
    <property type="match status" value="2"/>
</dbReference>
<dbReference type="SUPFAM" id="SSF54585">
    <property type="entry name" value="Cdc48 domain 2-like"/>
    <property type="match status" value="1"/>
</dbReference>
<comment type="similarity">
    <text evidence="2">Belongs to the AAA ATPase family.</text>
</comment>
<dbReference type="InterPro" id="IPR041569">
    <property type="entry name" value="AAA_lid_3"/>
</dbReference>
<feature type="region of interest" description="Disordered" evidence="13">
    <location>
        <begin position="618"/>
        <end position="665"/>
    </location>
</feature>
<evidence type="ECO:0000313" key="15">
    <source>
        <dbReference type="EMBL" id="KAK8049667.1"/>
    </source>
</evidence>
<evidence type="ECO:0000256" key="9">
    <source>
        <dbReference type="ARBA" id="ARBA00023136"/>
    </source>
</evidence>
<comment type="catalytic activity">
    <reaction evidence="12">
        <text>ATP + H2O = ADP + phosphate + H(+)</text>
        <dbReference type="Rhea" id="RHEA:13065"/>
        <dbReference type="ChEBI" id="CHEBI:15377"/>
        <dbReference type="ChEBI" id="CHEBI:15378"/>
        <dbReference type="ChEBI" id="CHEBI:30616"/>
        <dbReference type="ChEBI" id="CHEBI:43474"/>
        <dbReference type="ChEBI" id="CHEBI:456216"/>
    </reaction>
    <physiologicalReaction direction="left-to-right" evidence="12">
        <dbReference type="Rhea" id="RHEA:13066"/>
    </physiologicalReaction>
</comment>
<keyword evidence="5" id="KW-0547">Nucleotide-binding</keyword>
<evidence type="ECO:0000256" key="6">
    <source>
        <dbReference type="ARBA" id="ARBA00022801"/>
    </source>
</evidence>
<keyword evidence="8" id="KW-0653">Protein transport</keyword>
<evidence type="ECO:0000256" key="8">
    <source>
        <dbReference type="ARBA" id="ARBA00022927"/>
    </source>
</evidence>
<dbReference type="EMBL" id="JAQQWL010000011">
    <property type="protein sequence ID" value="KAK8049667.1"/>
    <property type="molecule type" value="Genomic_DNA"/>
</dbReference>
<evidence type="ECO:0000256" key="3">
    <source>
        <dbReference type="ARBA" id="ARBA00022448"/>
    </source>
</evidence>
<dbReference type="InterPro" id="IPR009010">
    <property type="entry name" value="Asp_de-COase-like_dom_sf"/>
</dbReference>
<evidence type="ECO:0000256" key="7">
    <source>
        <dbReference type="ARBA" id="ARBA00022840"/>
    </source>
</evidence>
<keyword evidence="16" id="KW-1185">Reference proteome</keyword>
<reference evidence="15 16" key="1">
    <citation type="submission" date="2023-01" db="EMBL/GenBank/DDBJ databases">
        <title>Analysis of 21 Apiospora genomes using comparative genomics revels a genus with tremendous synthesis potential of carbohydrate active enzymes and secondary metabolites.</title>
        <authorList>
            <person name="Sorensen T."/>
        </authorList>
    </citation>
    <scope>NUCLEOTIDE SEQUENCE [LARGE SCALE GENOMIC DNA]</scope>
    <source>
        <strain evidence="15 16">CBS 135458</strain>
    </source>
</reference>
<accession>A0ABR1TSU4</accession>
<keyword evidence="6" id="KW-0378">Hydrolase</keyword>
<dbReference type="PROSITE" id="PS00674">
    <property type="entry name" value="AAA"/>
    <property type="match status" value="1"/>
</dbReference>
<dbReference type="InterPro" id="IPR003960">
    <property type="entry name" value="ATPase_AAA_CS"/>
</dbReference>
<keyword evidence="3" id="KW-0813">Transport</keyword>
<feature type="region of interest" description="Disordered" evidence="13">
    <location>
        <begin position="1066"/>
        <end position="1085"/>
    </location>
</feature>
<dbReference type="InterPro" id="IPR050168">
    <property type="entry name" value="AAA_ATPase_domain"/>
</dbReference>
<dbReference type="InterPro" id="IPR027417">
    <property type="entry name" value="P-loop_NTPase"/>
</dbReference>
<dbReference type="RefSeq" id="XP_066711916.1">
    <property type="nucleotide sequence ID" value="XM_066862806.1"/>
</dbReference>
<evidence type="ECO:0000256" key="5">
    <source>
        <dbReference type="ARBA" id="ARBA00022741"/>
    </source>
</evidence>
<dbReference type="CDD" id="cd19526">
    <property type="entry name" value="RecA-like_PEX1_r2"/>
    <property type="match status" value="1"/>
</dbReference>
<evidence type="ECO:0000256" key="2">
    <source>
        <dbReference type="ARBA" id="ARBA00006914"/>
    </source>
</evidence>
<dbReference type="PANTHER" id="PTHR23077">
    <property type="entry name" value="AAA-FAMILY ATPASE"/>
    <property type="match status" value="1"/>
</dbReference>
<feature type="region of interest" description="Disordered" evidence="13">
    <location>
        <begin position="986"/>
        <end position="1005"/>
    </location>
</feature>
<dbReference type="InterPro" id="IPR003959">
    <property type="entry name" value="ATPase_AAA_core"/>
</dbReference>
<evidence type="ECO:0000256" key="1">
    <source>
        <dbReference type="ARBA" id="ARBA00004370"/>
    </source>
</evidence>
<proteinExistence type="inferred from homology"/>